<protein>
    <submittedName>
        <fullName evidence="1">Uncharacterized protein</fullName>
    </submittedName>
</protein>
<dbReference type="AlphaFoldDB" id="W4JX75"/>
<evidence type="ECO:0000313" key="2">
    <source>
        <dbReference type="Proteomes" id="UP000030671"/>
    </source>
</evidence>
<dbReference type="RefSeq" id="XP_009550158.1">
    <property type="nucleotide sequence ID" value="XM_009551863.1"/>
</dbReference>
<evidence type="ECO:0000313" key="1">
    <source>
        <dbReference type="EMBL" id="ETW78162.1"/>
    </source>
</evidence>
<name>W4JX75_HETIT</name>
<dbReference type="EMBL" id="KI925462">
    <property type="protein sequence ID" value="ETW78162.1"/>
    <property type="molecule type" value="Genomic_DNA"/>
</dbReference>
<dbReference type="KEGG" id="hir:HETIRDRAFT_429239"/>
<dbReference type="InParanoid" id="W4JX75"/>
<accession>W4JX75</accession>
<proteinExistence type="predicted"/>
<dbReference type="Proteomes" id="UP000030671">
    <property type="component" value="Unassembled WGS sequence"/>
</dbReference>
<gene>
    <name evidence="1" type="ORF">HETIRDRAFT_429239</name>
</gene>
<reference evidence="1 2" key="1">
    <citation type="journal article" date="2012" name="New Phytol.">
        <title>Insight into trade-off between wood decay and parasitism from the genome of a fungal forest pathogen.</title>
        <authorList>
            <person name="Olson A."/>
            <person name="Aerts A."/>
            <person name="Asiegbu F."/>
            <person name="Belbahri L."/>
            <person name="Bouzid O."/>
            <person name="Broberg A."/>
            <person name="Canback B."/>
            <person name="Coutinho P.M."/>
            <person name="Cullen D."/>
            <person name="Dalman K."/>
            <person name="Deflorio G."/>
            <person name="van Diepen L.T."/>
            <person name="Dunand C."/>
            <person name="Duplessis S."/>
            <person name="Durling M."/>
            <person name="Gonthier P."/>
            <person name="Grimwood J."/>
            <person name="Fossdal C.G."/>
            <person name="Hansson D."/>
            <person name="Henrissat B."/>
            <person name="Hietala A."/>
            <person name="Himmelstrand K."/>
            <person name="Hoffmeister D."/>
            <person name="Hogberg N."/>
            <person name="James T.Y."/>
            <person name="Karlsson M."/>
            <person name="Kohler A."/>
            <person name="Kues U."/>
            <person name="Lee Y.H."/>
            <person name="Lin Y.C."/>
            <person name="Lind M."/>
            <person name="Lindquist E."/>
            <person name="Lombard V."/>
            <person name="Lucas S."/>
            <person name="Lunden K."/>
            <person name="Morin E."/>
            <person name="Murat C."/>
            <person name="Park J."/>
            <person name="Raffaello T."/>
            <person name="Rouze P."/>
            <person name="Salamov A."/>
            <person name="Schmutz J."/>
            <person name="Solheim H."/>
            <person name="Stahlberg J."/>
            <person name="Velez H."/>
            <person name="de Vries R.P."/>
            <person name="Wiebenga A."/>
            <person name="Woodward S."/>
            <person name="Yakovlev I."/>
            <person name="Garbelotto M."/>
            <person name="Martin F."/>
            <person name="Grigoriev I.V."/>
            <person name="Stenlid J."/>
        </authorList>
    </citation>
    <scope>NUCLEOTIDE SEQUENCE [LARGE SCALE GENOMIC DNA]</scope>
    <source>
        <strain evidence="1 2">TC 32-1</strain>
    </source>
</reference>
<keyword evidence="2" id="KW-1185">Reference proteome</keyword>
<sequence>MTVKKIGYNILSFFRGLSDSVEIHNLAFHAYRELAWKQTDLIVGTERTRALMESGVSARRPQYADLIPQDLAVTSPQRWLSYHASQILENDGMAYDGLHMKPRPGGSNLLVARDKRSSQLALQVEEFDTSDTEWRLTVISVRCTYECNTLALSILESQEDFSRNRQSVQSPSRAYLVPAAMTGRREGPSTTVIG</sequence>
<organism evidence="1 2">
    <name type="scientific">Heterobasidion irregulare (strain TC 32-1)</name>
    <dbReference type="NCBI Taxonomy" id="747525"/>
    <lineage>
        <taxon>Eukaryota</taxon>
        <taxon>Fungi</taxon>
        <taxon>Dikarya</taxon>
        <taxon>Basidiomycota</taxon>
        <taxon>Agaricomycotina</taxon>
        <taxon>Agaricomycetes</taxon>
        <taxon>Russulales</taxon>
        <taxon>Bondarzewiaceae</taxon>
        <taxon>Heterobasidion</taxon>
        <taxon>Heterobasidion annosum species complex</taxon>
    </lineage>
</organism>
<dbReference type="HOGENOM" id="CLU_1402607_0_0_1"/>
<dbReference type="GeneID" id="20674327"/>